<dbReference type="InterPro" id="IPR026722">
    <property type="entry name" value="NYAP1/NYAP2"/>
</dbReference>
<evidence type="ECO:0000313" key="4">
    <source>
        <dbReference type="RefSeq" id="XP_067171135.1"/>
    </source>
</evidence>
<dbReference type="InterPro" id="IPR039482">
    <property type="entry name" value="NYAP_N"/>
</dbReference>
<feature type="compositionally biased region" description="Basic residues" evidence="1">
    <location>
        <begin position="349"/>
        <end position="365"/>
    </location>
</feature>
<feature type="compositionally biased region" description="Pro residues" evidence="1">
    <location>
        <begin position="225"/>
        <end position="237"/>
    </location>
</feature>
<protein>
    <submittedName>
        <fullName evidence="4">Neuronal tyrosine-phosphorylated phosphoinositide-3-kinase adapter 1-like isoform X2</fullName>
    </submittedName>
</protein>
<dbReference type="GeneID" id="136995212"/>
<accession>A0ABM4G1Q1</accession>
<evidence type="ECO:0000313" key="3">
    <source>
        <dbReference type="Proteomes" id="UP001652627"/>
    </source>
</evidence>
<feature type="compositionally biased region" description="Low complexity" evidence="1">
    <location>
        <begin position="156"/>
        <end position="169"/>
    </location>
</feature>
<evidence type="ECO:0000259" key="2">
    <source>
        <dbReference type="Pfam" id="PF15439"/>
    </source>
</evidence>
<feature type="domain" description="Neuronal tyrosine-phosphorylated phosphoinositide-3-kinase adapter N-terminal" evidence="2">
    <location>
        <begin position="45"/>
        <end position="348"/>
    </location>
</feature>
<dbReference type="PANTHER" id="PTHR22633">
    <property type="entry name" value="NEURONAL TYROSINE-PHOSPHORYLATED PHOSPHOINOSITIDE-3-KINASE ADAPTER 2-RELATED"/>
    <property type="match status" value="1"/>
</dbReference>
<evidence type="ECO:0000256" key="1">
    <source>
        <dbReference type="SAM" id="MobiDB-lite"/>
    </source>
</evidence>
<dbReference type="PANTHER" id="PTHR22633:SF2">
    <property type="entry name" value="NEURONAL TYROSINE-PHOSPHORYLATED PHOSPHOINOSITIDE-3-KINASE ADAPTER 1"/>
    <property type="match status" value="1"/>
</dbReference>
<gene>
    <name evidence="4" type="primary">LOC136995212</name>
</gene>
<proteinExistence type="predicted"/>
<feature type="compositionally biased region" description="Gly residues" evidence="1">
    <location>
        <begin position="207"/>
        <end position="218"/>
    </location>
</feature>
<feature type="region of interest" description="Disordered" evidence="1">
    <location>
        <begin position="282"/>
        <end position="469"/>
    </location>
</feature>
<reference evidence="4" key="1">
    <citation type="submission" date="2025-08" db="UniProtKB">
        <authorList>
            <consortium name="RefSeq"/>
        </authorList>
    </citation>
    <scope>IDENTIFICATION</scope>
    <source>
        <tissue evidence="4">Blood</tissue>
    </source>
</reference>
<feature type="compositionally biased region" description="Low complexity" evidence="1">
    <location>
        <begin position="424"/>
        <end position="457"/>
    </location>
</feature>
<dbReference type="Proteomes" id="UP001652627">
    <property type="component" value="Chromosome 40"/>
</dbReference>
<feature type="compositionally biased region" description="Low complexity" evidence="1">
    <location>
        <begin position="366"/>
        <end position="375"/>
    </location>
</feature>
<sequence>MSASPREELVAAFLRFIEERGSGAYGALARARPPPPPPAMNLLCRKSRLDWRPHKEAEARQGAGKARDAASLRRHFRVGFMTMPASQERAPRPCAGGMAPRSLSCHAVGGGPASGDVAAGPGPGPGDRPAPAKPARHPGTRLSAPADPRRPEQPPGKKGAVAVTVAAGGIAEPRDGGRKVPPQKPARSPHTQLSAAFEEPPPPPPGTGAGAGAGGGGRTATSAAPPRPRAGPDPPPAAAEEEEEEEDEEEPVYIEMVGDVCRGAEEAWDEGEAIYEEMKYPAAGEMPPLPPAPRAEGGPGAPQHRPPPALLLPTTTTTTVPPPPLPGIPPPFPNLLQHRPPLLAFPWARRTRPLPRHRRRRRHRALQAARAAARQGGAGGGGDGDGDGDGGSSTAAGPCPQPLDAAAALRPRQGGGSRRHRGRPPAAAALAAARAAARQGQGVAAGAAGAGLRRGVPGRQGDGGAAARR</sequence>
<feature type="compositionally biased region" description="Gly residues" evidence="1">
    <location>
        <begin position="458"/>
        <end position="469"/>
    </location>
</feature>
<keyword evidence="3" id="KW-1185">Reference proteome</keyword>
<dbReference type="Pfam" id="PF15439">
    <property type="entry name" value="NYAP_N"/>
    <property type="match status" value="1"/>
</dbReference>
<organism evidence="3 4">
    <name type="scientific">Apteryx mantelli</name>
    <name type="common">North Island brown kiwi</name>
    <dbReference type="NCBI Taxonomy" id="2696672"/>
    <lineage>
        <taxon>Eukaryota</taxon>
        <taxon>Metazoa</taxon>
        <taxon>Chordata</taxon>
        <taxon>Craniata</taxon>
        <taxon>Vertebrata</taxon>
        <taxon>Euteleostomi</taxon>
        <taxon>Archelosauria</taxon>
        <taxon>Archosauria</taxon>
        <taxon>Dinosauria</taxon>
        <taxon>Saurischia</taxon>
        <taxon>Theropoda</taxon>
        <taxon>Coelurosauria</taxon>
        <taxon>Aves</taxon>
        <taxon>Palaeognathae</taxon>
        <taxon>Apterygiformes</taxon>
        <taxon>Apterygidae</taxon>
        <taxon>Apteryx</taxon>
    </lineage>
</organism>
<feature type="compositionally biased region" description="Pro residues" evidence="1">
    <location>
        <begin position="320"/>
        <end position="333"/>
    </location>
</feature>
<feature type="compositionally biased region" description="Pro residues" evidence="1">
    <location>
        <begin position="122"/>
        <end position="132"/>
    </location>
</feature>
<feature type="compositionally biased region" description="Acidic residues" evidence="1">
    <location>
        <begin position="239"/>
        <end position="252"/>
    </location>
</feature>
<feature type="region of interest" description="Disordered" evidence="1">
    <location>
        <begin position="106"/>
        <end position="258"/>
    </location>
</feature>
<dbReference type="RefSeq" id="XP_067171135.1">
    <property type="nucleotide sequence ID" value="XM_067315034.1"/>
</dbReference>
<name>A0ABM4G1Q1_9AVES</name>